<dbReference type="Proteomes" id="UP000828390">
    <property type="component" value="Unassembled WGS sequence"/>
</dbReference>
<gene>
    <name evidence="1" type="ORF">DPMN_071277</name>
</gene>
<evidence type="ECO:0000313" key="2">
    <source>
        <dbReference type="Proteomes" id="UP000828390"/>
    </source>
</evidence>
<dbReference type="EMBL" id="JAIWYP010000014">
    <property type="protein sequence ID" value="KAH3711606.1"/>
    <property type="molecule type" value="Genomic_DNA"/>
</dbReference>
<name>A0A9D3Z6F8_DREPO</name>
<dbReference type="AlphaFoldDB" id="A0A9D3Z6F8"/>
<proteinExistence type="predicted"/>
<sequence length="63" mass="7261">MQDTHHPLPKKCCLKLKNIDPLVEIQKLQQVQAMAFHITSITSKVMDLRSFGLCHWTPNEMSV</sequence>
<keyword evidence="2" id="KW-1185">Reference proteome</keyword>
<evidence type="ECO:0000313" key="1">
    <source>
        <dbReference type="EMBL" id="KAH3711606.1"/>
    </source>
</evidence>
<organism evidence="1 2">
    <name type="scientific">Dreissena polymorpha</name>
    <name type="common">Zebra mussel</name>
    <name type="synonym">Mytilus polymorpha</name>
    <dbReference type="NCBI Taxonomy" id="45954"/>
    <lineage>
        <taxon>Eukaryota</taxon>
        <taxon>Metazoa</taxon>
        <taxon>Spiralia</taxon>
        <taxon>Lophotrochozoa</taxon>
        <taxon>Mollusca</taxon>
        <taxon>Bivalvia</taxon>
        <taxon>Autobranchia</taxon>
        <taxon>Heteroconchia</taxon>
        <taxon>Euheterodonta</taxon>
        <taxon>Imparidentia</taxon>
        <taxon>Neoheterodontei</taxon>
        <taxon>Myida</taxon>
        <taxon>Dreissenoidea</taxon>
        <taxon>Dreissenidae</taxon>
        <taxon>Dreissena</taxon>
    </lineage>
</organism>
<comment type="caution">
    <text evidence="1">The sequence shown here is derived from an EMBL/GenBank/DDBJ whole genome shotgun (WGS) entry which is preliminary data.</text>
</comment>
<reference evidence="1" key="2">
    <citation type="submission" date="2020-11" db="EMBL/GenBank/DDBJ databases">
        <authorList>
            <person name="McCartney M.A."/>
            <person name="Auch B."/>
            <person name="Kono T."/>
            <person name="Mallez S."/>
            <person name="Becker A."/>
            <person name="Gohl D.M."/>
            <person name="Silverstein K.A.T."/>
            <person name="Koren S."/>
            <person name="Bechman K.B."/>
            <person name="Herman A."/>
            <person name="Abrahante J.E."/>
            <person name="Garbe J."/>
        </authorList>
    </citation>
    <scope>NUCLEOTIDE SEQUENCE</scope>
    <source>
        <strain evidence="1">Duluth1</strain>
        <tissue evidence="1">Whole animal</tissue>
    </source>
</reference>
<accession>A0A9D3Z6F8</accession>
<reference evidence="1" key="1">
    <citation type="journal article" date="2019" name="bioRxiv">
        <title>The Genome of the Zebra Mussel, Dreissena polymorpha: A Resource for Invasive Species Research.</title>
        <authorList>
            <person name="McCartney M.A."/>
            <person name="Auch B."/>
            <person name="Kono T."/>
            <person name="Mallez S."/>
            <person name="Zhang Y."/>
            <person name="Obille A."/>
            <person name="Becker A."/>
            <person name="Abrahante J.E."/>
            <person name="Garbe J."/>
            <person name="Badalamenti J.P."/>
            <person name="Herman A."/>
            <person name="Mangelson H."/>
            <person name="Liachko I."/>
            <person name="Sullivan S."/>
            <person name="Sone E.D."/>
            <person name="Koren S."/>
            <person name="Silverstein K.A.T."/>
            <person name="Beckman K.B."/>
            <person name="Gohl D.M."/>
        </authorList>
    </citation>
    <scope>NUCLEOTIDE SEQUENCE</scope>
    <source>
        <strain evidence="1">Duluth1</strain>
        <tissue evidence="1">Whole animal</tissue>
    </source>
</reference>
<protein>
    <submittedName>
        <fullName evidence="1">Uncharacterized protein</fullName>
    </submittedName>
</protein>